<evidence type="ECO:0000313" key="2">
    <source>
        <dbReference type="EMBL" id="CAB4751028.1"/>
    </source>
</evidence>
<evidence type="ECO:0000259" key="1">
    <source>
        <dbReference type="Pfam" id="PF01656"/>
    </source>
</evidence>
<organism evidence="2">
    <name type="scientific">freshwater metagenome</name>
    <dbReference type="NCBI Taxonomy" id="449393"/>
    <lineage>
        <taxon>unclassified sequences</taxon>
        <taxon>metagenomes</taxon>
        <taxon>ecological metagenomes</taxon>
    </lineage>
</organism>
<feature type="domain" description="CobQ/CobB/MinD/ParA nucleotide binding" evidence="1">
    <location>
        <begin position="133"/>
        <end position="287"/>
    </location>
</feature>
<proteinExistence type="predicted"/>
<name>A0A6J6TV84_9ZZZZ</name>
<dbReference type="AlphaFoldDB" id="A0A6J6TV84"/>
<dbReference type="InterPro" id="IPR002586">
    <property type="entry name" value="CobQ/CobB/MinD/ParA_Nub-bd_dom"/>
</dbReference>
<reference evidence="2" key="1">
    <citation type="submission" date="2020-05" db="EMBL/GenBank/DDBJ databases">
        <authorList>
            <person name="Chiriac C."/>
            <person name="Salcher M."/>
            <person name="Ghai R."/>
            <person name="Kavagutti S V."/>
        </authorList>
    </citation>
    <scope>NUCLEOTIDE SEQUENCE</scope>
</reference>
<sequence length="361" mass="39289">MGEVANSAITGIRDPEREGFIASTLFSQGWNITLRALDFDQIDQLCSKEAVDKATIILATDLEGLTPAAIAELKSRGYPVFLFAPKDSTPSSFAGAQEFPTTALELISLMRGSLRAPMIRAQAQSAPTRARTIALAASASSSGCTQTAINLATELSLLGKRTLLVDAHAQAPAISSLLGQRGLRASVRHPQISENLWGMEISQANLESDLGQLHSARSEFDFIVIDLGTLRNIAAQLTGKRWESEAFIWSSTYADELWLLSKSDQLSLERLRELLRELSQNSIKPALVAVQSMRTPGKKNSPLDQSFTQSISAIKPARVIALPTDSRSVLRAESERSSLYEVNERSHLRRCLAEIAGQLIS</sequence>
<dbReference type="Gene3D" id="3.40.50.300">
    <property type="entry name" value="P-loop containing nucleotide triphosphate hydrolases"/>
    <property type="match status" value="1"/>
</dbReference>
<accession>A0A6J6TV84</accession>
<dbReference type="Pfam" id="PF01656">
    <property type="entry name" value="CbiA"/>
    <property type="match status" value="1"/>
</dbReference>
<dbReference type="EMBL" id="CAEZZE010000082">
    <property type="protein sequence ID" value="CAB4751028.1"/>
    <property type="molecule type" value="Genomic_DNA"/>
</dbReference>
<protein>
    <submittedName>
        <fullName evidence="2">Unannotated protein</fullName>
    </submittedName>
</protein>
<dbReference type="SUPFAM" id="SSF52540">
    <property type="entry name" value="P-loop containing nucleoside triphosphate hydrolases"/>
    <property type="match status" value="1"/>
</dbReference>
<dbReference type="InterPro" id="IPR027417">
    <property type="entry name" value="P-loop_NTPase"/>
</dbReference>
<gene>
    <name evidence="2" type="ORF">UFOPK2827_00556</name>
</gene>